<dbReference type="Gene3D" id="3.90.79.10">
    <property type="entry name" value="Nucleoside Triphosphate Pyrophosphohydrolase"/>
    <property type="match status" value="1"/>
</dbReference>
<keyword evidence="1" id="KW-0378">Hydrolase</keyword>
<dbReference type="RefSeq" id="WP_149841107.1">
    <property type="nucleotide sequence ID" value="NZ_VUOC01000004.1"/>
</dbReference>
<dbReference type="InterPro" id="IPR051325">
    <property type="entry name" value="Nudix_hydrolase_domain"/>
</dbReference>
<evidence type="ECO:0000313" key="3">
    <source>
        <dbReference type="EMBL" id="KAA2239930.1"/>
    </source>
</evidence>
<reference evidence="3 4" key="2">
    <citation type="submission" date="2019-09" db="EMBL/GenBank/DDBJ databases">
        <authorList>
            <person name="Jin C."/>
        </authorList>
    </citation>
    <scope>NUCLEOTIDE SEQUENCE [LARGE SCALE GENOMIC DNA]</scope>
    <source>
        <strain evidence="3 4">BN140078</strain>
    </source>
</reference>
<proteinExistence type="predicted"/>
<gene>
    <name evidence="3" type="ORF">F0L74_27480</name>
</gene>
<dbReference type="PANTHER" id="PTHR21340:SF7">
    <property type="entry name" value="NUDIX HYDROLASE DOMAIN-CONTAINING PROTEIN"/>
    <property type="match status" value="1"/>
</dbReference>
<comment type="caution">
    <text evidence="3">The sequence shown here is derived from an EMBL/GenBank/DDBJ whole genome shotgun (WGS) entry which is preliminary data.</text>
</comment>
<dbReference type="GO" id="GO:0006754">
    <property type="term" value="P:ATP biosynthetic process"/>
    <property type="evidence" value="ECO:0007669"/>
    <property type="project" value="TreeGrafter"/>
</dbReference>
<dbReference type="PROSITE" id="PS00893">
    <property type="entry name" value="NUDIX_BOX"/>
    <property type="match status" value="1"/>
</dbReference>
<dbReference type="GO" id="GO:0004081">
    <property type="term" value="F:bis(5'-nucleosyl)-tetraphosphatase (asymmetrical) activity"/>
    <property type="evidence" value="ECO:0007669"/>
    <property type="project" value="TreeGrafter"/>
</dbReference>
<dbReference type="InterPro" id="IPR015797">
    <property type="entry name" value="NUDIX_hydrolase-like_dom_sf"/>
</dbReference>
<reference evidence="3 4" key="1">
    <citation type="submission" date="2019-09" db="EMBL/GenBank/DDBJ databases">
        <title>Chitinophaga ginsengihumi sp. nov., isolated from soil of ginseng rhizosphere.</title>
        <authorList>
            <person name="Lee J."/>
        </authorList>
    </citation>
    <scope>NUCLEOTIDE SEQUENCE [LARGE SCALE GENOMIC DNA]</scope>
    <source>
        <strain evidence="3 4">BN140078</strain>
    </source>
</reference>
<dbReference type="Pfam" id="PF00293">
    <property type="entry name" value="NUDIX"/>
    <property type="match status" value="1"/>
</dbReference>
<keyword evidence="4" id="KW-1185">Reference proteome</keyword>
<accession>A0A5B2VMP5</accession>
<protein>
    <submittedName>
        <fullName evidence="3">NUDIX domain-containing protein</fullName>
    </submittedName>
</protein>
<dbReference type="PANTHER" id="PTHR21340">
    <property type="entry name" value="DIADENOSINE 5,5-P1,P4-TETRAPHOSPHATE PYROPHOSPHOHYDROLASE MUTT"/>
    <property type="match status" value="1"/>
</dbReference>
<dbReference type="InterPro" id="IPR000086">
    <property type="entry name" value="NUDIX_hydrolase_dom"/>
</dbReference>
<dbReference type="SUPFAM" id="SSF55811">
    <property type="entry name" value="Nudix"/>
    <property type="match status" value="1"/>
</dbReference>
<dbReference type="CDD" id="cd04662">
    <property type="entry name" value="NUDIX_Hydrolase"/>
    <property type="match status" value="1"/>
</dbReference>
<evidence type="ECO:0000313" key="4">
    <source>
        <dbReference type="Proteomes" id="UP000324611"/>
    </source>
</evidence>
<name>A0A5B2VMP5_9BACT</name>
<dbReference type="Proteomes" id="UP000324611">
    <property type="component" value="Unassembled WGS sequence"/>
</dbReference>
<organism evidence="3 4">
    <name type="scientific">Chitinophaga agrisoli</name>
    <dbReference type="NCBI Taxonomy" id="2607653"/>
    <lineage>
        <taxon>Bacteria</taxon>
        <taxon>Pseudomonadati</taxon>
        <taxon>Bacteroidota</taxon>
        <taxon>Chitinophagia</taxon>
        <taxon>Chitinophagales</taxon>
        <taxon>Chitinophagaceae</taxon>
        <taxon>Chitinophaga</taxon>
    </lineage>
</organism>
<dbReference type="InterPro" id="IPR020084">
    <property type="entry name" value="NUDIX_hydrolase_CS"/>
</dbReference>
<feature type="domain" description="Nudix hydrolase" evidence="2">
    <location>
        <begin position="1"/>
        <end position="149"/>
    </location>
</feature>
<sequence length="153" mass="17221">MAKQSAGILLFRRKGRGLEVLLVHPGGPFFAKKDAGHWTIPKGEYPAEEEPLQAAIREFEEETGYRPQGQFIPLHPIKQKGGKVVLCWAVSGNLDADAITSNTFTIEWPPRSGKQRVFPEIDRAAWYTLAEARQMMNERQTAFLDELAAIQDK</sequence>
<dbReference type="EMBL" id="VUOC01000004">
    <property type="protein sequence ID" value="KAA2239930.1"/>
    <property type="molecule type" value="Genomic_DNA"/>
</dbReference>
<evidence type="ECO:0000259" key="2">
    <source>
        <dbReference type="PROSITE" id="PS51462"/>
    </source>
</evidence>
<dbReference type="GO" id="GO:0006167">
    <property type="term" value="P:AMP biosynthetic process"/>
    <property type="evidence" value="ECO:0007669"/>
    <property type="project" value="TreeGrafter"/>
</dbReference>
<dbReference type="PROSITE" id="PS51462">
    <property type="entry name" value="NUDIX"/>
    <property type="match status" value="1"/>
</dbReference>
<dbReference type="AlphaFoldDB" id="A0A5B2VMP5"/>
<evidence type="ECO:0000256" key="1">
    <source>
        <dbReference type="ARBA" id="ARBA00022801"/>
    </source>
</evidence>